<sequence>MPEKLTYEKLEQKVTELEMAENALKESEERFRLLFDSSADAHVIYKNDSFIDCNWSSIRLLGFEKKSQLLKLHPRDISPPYQPDGHPSREKAESMIALAFEKGSHRFEWLCKRCDGSDVLLDVLLSEIKIKGEPLLHGVWRDITQQKRAGDELRQSELKYRLLFENMAQGAFYQSCDGTLIDVNSTALKMFGLTRDQFLGRTSVDFRWKVINENGSELQGEFHPSMVALRTGQPVLNKIVGVYNPLKEGYVWLSINAIPQFMGEDKQLHQVFVTMHDITEDRKIRALLRKNQERYQKAQRIGKVGNWEYNVQTMEFWGSEEAKNIYGFQPDADTFTTDEVENCIPERERVHKALIDLVESGKEYNLEFDIITKNTNERKTIISIAELEKDGDGNPLKISGVIQDITKRKRSEEALLKLKIQLQQAQKMESIGRLAGGVAHDFNNMLSVILGNTELILDDAGSDSPFFDNLKEIQYAAKRSTDFVRQLLAFARQQTIAPEIINLNSTLEGMLNMLNRLIGEDIELVWAPSERLWPIKIDPSQIDQIFVNLCVNARDAIKGVGCVTIETENIRIDYEYCRENVSFKPGEYVRVCFSDNGCGMGKKILENLFEPFYTTKEVGHGSGLGLATVYGIVKQNNGFINVYSELGEGTTFKIYLPHHVVEAVERSKKESSVTEAVKRHGTILLVEDETAILKMTKMMLERSGYNVLGASTPGEAIRIVQDGSLHKIDLLLTDVVMPEMNGKELAGALIKLYPELKCLFMSGYTANVIAHRGILDEGVHFINKPFSKQELAVKIRDILDEP</sequence>
<dbReference type="Gene3D" id="3.30.565.10">
    <property type="entry name" value="Histidine kinase-like ATPase, C-terminal domain"/>
    <property type="match status" value="1"/>
</dbReference>
<dbReference type="SMART" id="SM00448">
    <property type="entry name" value="REC"/>
    <property type="match status" value="1"/>
</dbReference>
<comment type="catalytic activity">
    <reaction evidence="1">
        <text>ATP + protein L-histidine = ADP + protein N-phospho-L-histidine.</text>
        <dbReference type="EC" id="2.7.13.3"/>
    </reaction>
</comment>
<dbReference type="Pfam" id="PF13426">
    <property type="entry name" value="PAS_9"/>
    <property type="match status" value="3"/>
</dbReference>
<evidence type="ECO:0000259" key="7">
    <source>
        <dbReference type="PROSITE" id="PS50112"/>
    </source>
</evidence>
<dbReference type="InterPro" id="IPR003594">
    <property type="entry name" value="HATPase_dom"/>
</dbReference>
<evidence type="ECO:0000259" key="6">
    <source>
        <dbReference type="PROSITE" id="PS50110"/>
    </source>
</evidence>
<accession>A0A1W1H5Y4</accession>
<dbReference type="NCBIfam" id="TIGR00229">
    <property type="entry name" value="sensory_box"/>
    <property type="match status" value="2"/>
</dbReference>
<name>A0A1W1H5Y4_9BACT</name>
<dbReference type="RefSeq" id="WP_080798802.1">
    <property type="nucleotide sequence ID" value="NZ_LT828540.1"/>
</dbReference>
<protein>
    <recommendedName>
        <fullName evidence="2">histidine kinase</fullName>
        <ecNumber evidence="2">2.7.13.3</ecNumber>
    </recommendedName>
</protein>
<keyword evidence="9" id="KW-0808">Transferase</keyword>
<proteinExistence type="predicted"/>
<dbReference type="PROSITE" id="PS50109">
    <property type="entry name" value="HIS_KIN"/>
    <property type="match status" value="1"/>
</dbReference>
<keyword evidence="9" id="KW-0418">Kinase</keyword>
<dbReference type="SUPFAM" id="SSF52172">
    <property type="entry name" value="CheY-like"/>
    <property type="match status" value="1"/>
</dbReference>
<dbReference type="CDD" id="cd00082">
    <property type="entry name" value="HisKA"/>
    <property type="match status" value="1"/>
</dbReference>
<dbReference type="Proteomes" id="UP000191931">
    <property type="component" value="Unassembled WGS sequence"/>
</dbReference>
<dbReference type="InterPro" id="IPR011006">
    <property type="entry name" value="CheY-like_superfamily"/>
</dbReference>
<evidence type="ECO:0000256" key="3">
    <source>
        <dbReference type="ARBA" id="ARBA00022553"/>
    </source>
</evidence>
<dbReference type="Gene3D" id="3.30.450.20">
    <property type="entry name" value="PAS domain"/>
    <property type="match status" value="3"/>
</dbReference>
<dbReference type="Pfam" id="PF00072">
    <property type="entry name" value="Response_reg"/>
    <property type="match status" value="1"/>
</dbReference>
<dbReference type="Pfam" id="PF00512">
    <property type="entry name" value="HisKA"/>
    <property type="match status" value="1"/>
</dbReference>
<dbReference type="InterPro" id="IPR000700">
    <property type="entry name" value="PAS-assoc_C"/>
</dbReference>
<dbReference type="PROSITE" id="PS50110">
    <property type="entry name" value="RESPONSE_REGULATORY"/>
    <property type="match status" value="1"/>
</dbReference>
<dbReference type="PROSITE" id="PS50113">
    <property type="entry name" value="PAC"/>
    <property type="match status" value="1"/>
</dbReference>
<dbReference type="InterPro" id="IPR036890">
    <property type="entry name" value="HATPase_C_sf"/>
</dbReference>
<evidence type="ECO:0000313" key="9">
    <source>
        <dbReference type="EMBL" id="SLM27889.1"/>
    </source>
</evidence>
<dbReference type="Pfam" id="PF02518">
    <property type="entry name" value="HATPase_c"/>
    <property type="match status" value="1"/>
</dbReference>
<organism evidence="9 10">
    <name type="scientific">Desulfamplus magnetovallimortis</name>
    <dbReference type="NCBI Taxonomy" id="1246637"/>
    <lineage>
        <taxon>Bacteria</taxon>
        <taxon>Pseudomonadati</taxon>
        <taxon>Thermodesulfobacteriota</taxon>
        <taxon>Desulfobacteria</taxon>
        <taxon>Desulfobacterales</taxon>
        <taxon>Desulfobacteraceae</taxon>
        <taxon>Desulfamplus</taxon>
    </lineage>
</organism>
<reference evidence="9 10" key="1">
    <citation type="submission" date="2017-03" db="EMBL/GenBank/DDBJ databases">
        <authorList>
            <person name="Afonso C.L."/>
            <person name="Miller P.J."/>
            <person name="Scott M.A."/>
            <person name="Spackman E."/>
            <person name="Goraichik I."/>
            <person name="Dimitrov K.M."/>
            <person name="Suarez D.L."/>
            <person name="Swayne D.E."/>
        </authorList>
    </citation>
    <scope>NUCLEOTIDE SEQUENCE [LARGE SCALE GENOMIC DNA]</scope>
    <source>
        <strain evidence="9">PRJEB14757</strain>
    </source>
</reference>
<dbReference type="EMBL" id="FWEV01000024">
    <property type="protein sequence ID" value="SLM27889.1"/>
    <property type="molecule type" value="Genomic_DNA"/>
</dbReference>
<dbReference type="SUPFAM" id="SSF47384">
    <property type="entry name" value="Homodimeric domain of signal transducing histidine kinase"/>
    <property type="match status" value="1"/>
</dbReference>
<dbReference type="PRINTS" id="PR00344">
    <property type="entry name" value="BCTRLSENSOR"/>
</dbReference>
<dbReference type="SMART" id="SM00387">
    <property type="entry name" value="HATPase_c"/>
    <property type="match status" value="1"/>
</dbReference>
<feature type="domain" description="Histidine kinase" evidence="5">
    <location>
        <begin position="437"/>
        <end position="660"/>
    </location>
</feature>
<dbReference type="SUPFAM" id="SSF55874">
    <property type="entry name" value="ATPase domain of HSP90 chaperone/DNA topoisomerase II/histidine kinase"/>
    <property type="match status" value="1"/>
</dbReference>
<dbReference type="InterPro" id="IPR004358">
    <property type="entry name" value="Sig_transdc_His_kin-like_C"/>
</dbReference>
<dbReference type="SUPFAM" id="SSF55785">
    <property type="entry name" value="PYP-like sensor domain (PAS domain)"/>
    <property type="match status" value="3"/>
</dbReference>
<dbReference type="SMART" id="SM00091">
    <property type="entry name" value="PAS"/>
    <property type="match status" value="2"/>
</dbReference>
<dbReference type="InterPro" id="IPR035965">
    <property type="entry name" value="PAS-like_dom_sf"/>
</dbReference>
<evidence type="ECO:0000256" key="1">
    <source>
        <dbReference type="ARBA" id="ARBA00000085"/>
    </source>
</evidence>
<evidence type="ECO:0000256" key="4">
    <source>
        <dbReference type="PROSITE-ProRule" id="PRU00169"/>
    </source>
</evidence>
<dbReference type="PANTHER" id="PTHR43065">
    <property type="entry name" value="SENSOR HISTIDINE KINASE"/>
    <property type="match status" value="1"/>
</dbReference>
<evidence type="ECO:0000259" key="8">
    <source>
        <dbReference type="PROSITE" id="PS50113"/>
    </source>
</evidence>
<dbReference type="InterPro" id="IPR000014">
    <property type="entry name" value="PAS"/>
</dbReference>
<dbReference type="PROSITE" id="PS50112">
    <property type="entry name" value="PAS"/>
    <property type="match status" value="1"/>
</dbReference>
<dbReference type="Gene3D" id="3.40.50.2300">
    <property type="match status" value="1"/>
</dbReference>
<dbReference type="CDD" id="cd00130">
    <property type="entry name" value="PAS"/>
    <property type="match status" value="1"/>
</dbReference>
<keyword evidence="3 4" id="KW-0597">Phosphoprotein</keyword>
<dbReference type="InterPro" id="IPR003661">
    <property type="entry name" value="HisK_dim/P_dom"/>
</dbReference>
<dbReference type="InterPro" id="IPR005467">
    <property type="entry name" value="His_kinase_dom"/>
</dbReference>
<keyword evidence="10" id="KW-1185">Reference proteome</keyword>
<evidence type="ECO:0000313" key="10">
    <source>
        <dbReference type="Proteomes" id="UP000191931"/>
    </source>
</evidence>
<dbReference type="InterPro" id="IPR001610">
    <property type="entry name" value="PAC"/>
</dbReference>
<evidence type="ECO:0000259" key="5">
    <source>
        <dbReference type="PROSITE" id="PS50109"/>
    </source>
</evidence>
<dbReference type="AlphaFoldDB" id="A0A1W1H5Y4"/>
<feature type="domain" description="Response regulatory" evidence="6">
    <location>
        <begin position="682"/>
        <end position="799"/>
    </location>
</feature>
<dbReference type="PANTHER" id="PTHR43065:SF42">
    <property type="entry name" value="TWO-COMPONENT SENSOR PPRA"/>
    <property type="match status" value="1"/>
</dbReference>
<dbReference type="OrthoDB" id="9806821at2"/>
<dbReference type="Gene3D" id="1.10.287.130">
    <property type="match status" value="1"/>
</dbReference>
<dbReference type="InterPro" id="IPR001789">
    <property type="entry name" value="Sig_transdc_resp-reg_receiver"/>
</dbReference>
<dbReference type="GO" id="GO:0000155">
    <property type="term" value="F:phosphorelay sensor kinase activity"/>
    <property type="evidence" value="ECO:0007669"/>
    <property type="project" value="InterPro"/>
</dbReference>
<gene>
    <name evidence="9" type="ORF">MTBBW1_120010</name>
</gene>
<dbReference type="STRING" id="1246637.MTBBW1_120010"/>
<feature type="domain" description="PAC" evidence="8">
    <location>
        <begin position="364"/>
        <end position="417"/>
    </location>
</feature>
<dbReference type="SMART" id="SM00086">
    <property type="entry name" value="PAC"/>
    <property type="match status" value="3"/>
</dbReference>
<dbReference type="InterPro" id="IPR036097">
    <property type="entry name" value="HisK_dim/P_sf"/>
</dbReference>
<feature type="modified residue" description="4-aspartylphosphate" evidence="4">
    <location>
        <position position="734"/>
    </location>
</feature>
<evidence type="ECO:0000256" key="2">
    <source>
        <dbReference type="ARBA" id="ARBA00012438"/>
    </source>
</evidence>
<dbReference type="Gene3D" id="2.10.70.100">
    <property type="match status" value="1"/>
</dbReference>
<dbReference type="EC" id="2.7.13.3" evidence="2"/>
<feature type="domain" description="PAS" evidence="7">
    <location>
        <begin position="156"/>
        <end position="204"/>
    </location>
</feature>
<dbReference type="SMART" id="SM00388">
    <property type="entry name" value="HisKA"/>
    <property type="match status" value="1"/>
</dbReference>